<gene>
    <name evidence="2" type="ORF">EOI86_10855</name>
</gene>
<feature type="region of interest" description="Disordered" evidence="1">
    <location>
        <begin position="715"/>
        <end position="751"/>
    </location>
</feature>
<reference evidence="3" key="1">
    <citation type="submission" date="2019-01" db="EMBL/GenBank/DDBJ databases">
        <title>Gri0909 isolated from a small marine red alga.</title>
        <authorList>
            <person name="Kim J."/>
            <person name="Jeong S.E."/>
            <person name="Jeon C.O."/>
        </authorList>
    </citation>
    <scope>NUCLEOTIDE SEQUENCE [LARGE SCALE GENOMIC DNA]</scope>
    <source>
        <strain evidence="3">Gri0909</strain>
    </source>
</reference>
<name>A0A3S2VPB3_9PROT</name>
<dbReference type="SUPFAM" id="SSF52743">
    <property type="entry name" value="Subtilisin-like"/>
    <property type="match status" value="1"/>
</dbReference>
<dbReference type="GO" id="GO:0006508">
    <property type="term" value="P:proteolysis"/>
    <property type="evidence" value="ECO:0007669"/>
    <property type="project" value="InterPro"/>
</dbReference>
<feature type="compositionally biased region" description="Basic residues" evidence="1">
    <location>
        <begin position="716"/>
        <end position="740"/>
    </location>
</feature>
<dbReference type="OrthoDB" id="7237710at2"/>
<sequence>MSSSWHEFTFLAPLDSYVDWIMDPGYKFPPVFKDFEPGATDPATLLPMLVSLAPGATLEKFIRRVSELGGAKLAGFDVSPMEAPSFTFELSSLYTASFIVGHPGRRQIPAIGDKAFLALVQSDDDLREMTDRIMLGQKLPADAVCKPDDAGHNGWDGRIGRAGGIDPKGVCIVGVIDEGIAFANERFRSDTCASRVEYFWMQDGACRGAEDAGVDYGRELTKADIDQLLKCNEFAGLVDEDAVYSQAGLTDFRREGHKAAAWRTSHGAHVMDLACGYDMREPPSQPSGEGEEREETRPIICVQLPSVMIADTSGLGLEKYLVDAVDYVFARAAEIAEARGYKYLPVTINFSSGIRGGPHDGTHPVELALDQRILERRNSLKEEHKIVPTEIVLPSGNSHLSRIHSRVSLAPSTNPDRSEAKLTWRISADDKTFSFMEIWLAPDMQSANNAEVEITVCPPNGEESGPVGNAKDRCGFAWKPLGDEILCKVSYEQARSNTARGRFLIAVIPSEMPDFDQALPDPPTQPAPCGDWTIKIKNLTDRPIEGIDAWIHWDDSPFGYKRQGRQSYFVDDSYYVFDPNSGAWIEEDNSVSLIRREGNISGIATGQETIVVGGYVRKELKAARYSAGGPIVRQARRPTPHRTGPDTMAPCEESLALFGILAAGTRSGSVVALNGTSVAAPQVTRIVAGLLADGEMSGRDGILRCAGVEETDIHHHETHHARVRTPSKKRKGRGRVKFRVNRPSQEHRRPD</sequence>
<protein>
    <recommendedName>
        <fullName evidence="4">Peptidase S8/S53 domain-containing protein</fullName>
    </recommendedName>
</protein>
<dbReference type="Gene3D" id="2.60.120.1290">
    <property type="match status" value="1"/>
</dbReference>
<keyword evidence="3" id="KW-1185">Reference proteome</keyword>
<evidence type="ECO:0000313" key="2">
    <source>
        <dbReference type="EMBL" id="RVU35762.1"/>
    </source>
</evidence>
<evidence type="ECO:0000256" key="1">
    <source>
        <dbReference type="SAM" id="MobiDB-lite"/>
    </source>
</evidence>
<dbReference type="GO" id="GO:0004252">
    <property type="term" value="F:serine-type endopeptidase activity"/>
    <property type="evidence" value="ECO:0007669"/>
    <property type="project" value="InterPro"/>
</dbReference>
<evidence type="ECO:0000313" key="3">
    <source>
        <dbReference type="Proteomes" id="UP000287447"/>
    </source>
</evidence>
<comment type="caution">
    <text evidence="2">The sequence shown here is derived from an EMBL/GenBank/DDBJ whole genome shotgun (WGS) entry which is preliminary data.</text>
</comment>
<accession>A0A3S2VPB3</accession>
<proteinExistence type="predicted"/>
<organism evidence="2 3">
    <name type="scientific">Hwanghaeella grinnelliae</name>
    <dbReference type="NCBI Taxonomy" id="2500179"/>
    <lineage>
        <taxon>Bacteria</taxon>
        <taxon>Pseudomonadati</taxon>
        <taxon>Pseudomonadota</taxon>
        <taxon>Alphaproteobacteria</taxon>
        <taxon>Rhodospirillales</taxon>
        <taxon>Rhodospirillaceae</taxon>
        <taxon>Hwanghaeella</taxon>
    </lineage>
</organism>
<dbReference type="InterPro" id="IPR036852">
    <property type="entry name" value="Peptidase_S8/S53_dom_sf"/>
</dbReference>
<dbReference type="Gene3D" id="3.40.50.200">
    <property type="entry name" value="Peptidase S8/S53 domain"/>
    <property type="match status" value="1"/>
</dbReference>
<dbReference type="AlphaFoldDB" id="A0A3S2VPB3"/>
<evidence type="ECO:0008006" key="4">
    <source>
        <dbReference type="Google" id="ProtNLM"/>
    </source>
</evidence>
<dbReference type="EMBL" id="SADE01000002">
    <property type="protein sequence ID" value="RVU35762.1"/>
    <property type="molecule type" value="Genomic_DNA"/>
</dbReference>
<dbReference type="Proteomes" id="UP000287447">
    <property type="component" value="Unassembled WGS sequence"/>
</dbReference>
<dbReference type="RefSeq" id="WP_127765239.1">
    <property type="nucleotide sequence ID" value="NZ_SADE01000002.1"/>
</dbReference>